<evidence type="ECO:0000256" key="7">
    <source>
        <dbReference type="ARBA" id="ARBA00023242"/>
    </source>
</evidence>
<feature type="non-terminal residue" evidence="12">
    <location>
        <position position="364"/>
    </location>
</feature>
<evidence type="ECO:0000256" key="1">
    <source>
        <dbReference type="ARBA" id="ARBA00004123"/>
    </source>
</evidence>
<keyword evidence="4" id="KW-0507">mRNA processing</keyword>
<dbReference type="GO" id="GO:0006397">
    <property type="term" value="P:mRNA processing"/>
    <property type="evidence" value="ECO:0007669"/>
    <property type="project" value="UniProtKB-KW"/>
</dbReference>
<comment type="catalytic activity">
    <reaction evidence="8">
        <text>O-phospho-L-seryl-[protein] + H2O = L-seryl-[protein] + phosphate</text>
        <dbReference type="Rhea" id="RHEA:20629"/>
        <dbReference type="Rhea" id="RHEA-COMP:9863"/>
        <dbReference type="Rhea" id="RHEA-COMP:11604"/>
        <dbReference type="ChEBI" id="CHEBI:15377"/>
        <dbReference type="ChEBI" id="CHEBI:29999"/>
        <dbReference type="ChEBI" id="CHEBI:43474"/>
        <dbReference type="ChEBI" id="CHEBI:83421"/>
        <dbReference type="EC" id="3.1.3.16"/>
    </reaction>
</comment>
<keyword evidence="5" id="KW-0378">Hydrolase</keyword>
<evidence type="ECO:0000256" key="9">
    <source>
        <dbReference type="ARBA" id="ARBA00048336"/>
    </source>
</evidence>
<organism evidence="12">
    <name type="scientific">Spongospora subterranea</name>
    <dbReference type="NCBI Taxonomy" id="70186"/>
    <lineage>
        <taxon>Eukaryota</taxon>
        <taxon>Sar</taxon>
        <taxon>Rhizaria</taxon>
        <taxon>Endomyxa</taxon>
        <taxon>Phytomyxea</taxon>
        <taxon>Plasmodiophorida</taxon>
        <taxon>Plasmodiophoridae</taxon>
        <taxon>Spongospora</taxon>
    </lineage>
</organism>
<protein>
    <recommendedName>
        <fullName evidence="3">protein-serine/threonine phosphatase</fullName>
        <ecNumber evidence="3">3.1.3.16</ecNumber>
    </recommendedName>
</protein>
<dbReference type="InterPro" id="IPR003034">
    <property type="entry name" value="SAP_dom"/>
</dbReference>
<evidence type="ECO:0000256" key="2">
    <source>
        <dbReference type="ARBA" id="ARBA00008978"/>
    </source>
</evidence>
<feature type="domain" description="SAP" evidence="11">
    <location>
        <begin position="10"/>
        <end position="44"/>
    </location>
</feature>
<dbReference type="Gene3D" id="3.40.50.2300">
    <property type="match status" value="2"/>
</dbReference>
<dbReference type="GO" id="GO:0004722">
    <property type="term" value="F:protein serine/threonine phosphatase activity"/>
    <property type="evidence" value="ECO:0007669"/>
    <property type="project" value="UniProtKB-EC"/>
</dbReference>
<feature type="region of interest" description="Disordered" evidence="10">
    <location>
        <begin position="146"/>
        <end position="166"/>
    </location>
</feature>
<dbReference type="InterPro" id="IPR006811">
    <property type="entry name" value="RNA_pol_II_suA"/>
</dbReference>
<dbReference type="Gene3D" id="1.10.720.30">
    <property type="entry name" value="SAP domain"/>
    <property type="match status" value="1"/>
</dbReference>
<dbReference type="SMART" id="SM00513">
    <property type="entry name" value="SAP"/>
    <property type="match status" value="1"/>
</dbReference>
<name>A0A0H5RBG8_9EUKA</name>
<dbReference type="Pfam" id="PF04722">
    <property type="entry name" value="Ssu72"/>
    <property type="match status" value="1"/>
</dbReference>
<keyword evidence="7" id="KW-0539">Nucleus</keyword>
<comment type="catalytic activity">
    <reaction evidence="9">
        <text>O-phospho-L-threonyl-[protein] + H2O = L-threonyl-[protein] + phosphate</text>
        <dbReference type="Rhea" id="RHEA:47004"/>
        <dbReference type="Rhea" id="RHEA-COMP:11060"/>
        <dbReference type="Rhea" id="RHEA-COMP:11605"/>
        <dbReference type="ChEBI" id="CHEBI:15377"/>
        <dbReference type="ChEBI" id="CHEBI:30013"/>
        <dbReference type="ChEBI" id="CHEBI:43474"/>
        <dbReference type="ChEBI" id="CHEBI:61977"/>
        <dbReference type="EC" id="3.1.3.16"/>
    </reaction>
</comment>
<evidence type="ECO:0000259" key="11">
    <source>
        <dbReference type="PROSITE" id="PS50800"/>
    </source>
</evidence>
<reference evidence="12" key="1">
    <citation type="submission" date="2015-04" db="EMBL/GenBank/DDBJ databases">
        <title>The genome sequence of the plant pathogenic Rhizarian Plasmodiophora brassicae reveals insights in its biotrophic life cycle and the origin of chitin synthesis.</title>
        <authorList>
            <person name="Schwelm A."/>
            <person name="Fogelqvist J."/>
            <person name="Knaust A."/>
            <person name="Julke S."/>
            <person name="Lilja T."/>
            <person name="Dhandapani V."/>
            <person name="Bonilla-Rosso G."/>
            <person name="Karlsson M."/>
            <person name="Shevchenko A."/>
            <person name="Choi S.R."/>
            <person name="Kim H.G."/>
            <person name="Park J.Y."/>
            <person name="Lim Y.P."/>
            <person name="Ludwig-Muller J."/>
            <person name="Dixelius C."/>
        </authorList>
    </citation>
    <scope>NUCLEOTIDE SEQUENCE</scope>
    <source>
        <tissue evidence="12">Potato root galls</tissue>
    </source>
</reference>
<evidence type="ECO:0000256" key="5">
    <source>
        <dbReference type="ARBA" id="ARBA00022801"/>
    </source>
</evidence>
<dbReference type="PROSITE" id="PS50800">
    <property type="entry name" value="SAP"/>
    <property type="match status" value="1"/>
</dbReference>
<evidence type="ECO:0000256" key="10">
    <source>
        <dbReference type="SAM" id="MobiDB-lite"/>
    </source>
</evidence>
<accession>A0A0H5RBG8</accession>
<comment type="similarity">
    <text evidence="2">Belongs to the SSU72 phosphatase family.</text>
</comment>
<sequence length="364" mass="41159">MADEWTNESLTLMTVDALRETCRDCALSSSGRKSELITRLLQHKNSRQIRGVVDPRRSPGKPAETLMPRLRRPTPPEHMRLNPVQPEIAPPLPRRILPPRPMSIAPFPREVKLSTSVDVKPCIPKSLVDDVKPPFFPIIERVEMDVESPPVTKSERSSSPVQSPKKSVSGFSIAFVCHSNLNRSMEAHFLCLQNNPFKTEDVNICSFGAGGRVNLPGTSLNTPFVFDFGVASYEEIQKQLIANDQNMFYTKSGVLKMVERNLQIKPKPERFQDDPRHFNLIVCFEQRIFDIVLEDLESRRPQRHRLSHVINIETVDNFASAKIGGQLAHQLVQMIAESPDWEADLPSMLAKIETTVVLQHAVVF</sequence>
<evidence type="ECO:0000256" key="6">
    <source>
        <dbReference type="ARBA" id="ARBA00022912"/>
    </source>
</evidence>
<comment type="subcellular location">
    <subcellularLocation>
        <location evidence="1">Nucleus</location>
    </subcellularLocation>
</comment>
<feature type="region of interest" description="Disordered" evidence="10">
    <location>
        <begin position="56"/>
        <end position="95"/>
    </location>
</feature>
<dbReference type="EC" id="3.1.3.16" evidence="3"/>
<evidence type="ECO:0000256" key="8">
    <source>
        <dbReference type="ARBA" id="ARBA00047761"/>
    </source>
</evidence>
<dbReference type="InterPro" id="IPR036361">
    <property type="entry name" value="SAP_dom_sf"/>
</dbReference>
<evidence type="ECO:0000256" key="4">
    <source>
        <dbReference type="ARBA" id="ARBA00022664"/>
    </source>
</evidence>
<dbReference type="EMBL" id="HACM01010714">
    <property type="protein sequence ID" value="CRZ11156.1"/>
    <property type="molecule type" value="Transcribed_RNA"/>
</dbReference>
<feature type="compositionally biased region" description="Low complexity" evidence="10">
    <location>
        <begin position="157"/>
        <end position="166"/>
    </location>
</feature>
<dbReference type="SUPFAM" id="SSF68906">
    <property type="entry name" value="SAP domain"/>
    <property type="match status" value="1"/>
</dbReference>
<proteinExistence type="inferred from homology"/>
<keyword evidence="6" id="KW-0904">Protein phosphatase</keyword>
<dbReference type="AlphaFoldDB" id="A0A0H5RBG8"/>
<evidence type="ECO:0000256" key="3">
    <source>
        <dbReference type="ARBA" id="ARBA00013081"/>
    </source>
</evidence>
<dbReference type="PANTHER" id="PTHR20383">
    <property type="entry name" value="RNA POLYMERASE II SUBUNIT A C-TERMINAL DOMAIN PHOSPHATASE"/>
    <property type="match status" value="1"/>
</dbReference>
<evidence type="ECO:0000313" key="12">
    <source>
        <dbReference type="EMBL" id="CRZ11156.1"/>
    </source>
</evidence>
<dbReference type="Pfam" id="PF02037">
    <property type="entry name" value="SAP"/>
    <property type="match status" value="1"/>
</dbReference>
<dbReference type="GO" id="GO:0005634">
    <property type="term" value="C:nucleus"/>
    <property type="evidence" value="ECO:0007669"/>
    <property type="project" value="UniProtKB-SubCell"/>
</dbReference>